<dbReference type="InterPro" id="IPR012296">
    <property type="entry name" value="Nuclease_put_TT1808"/>
</dbReference>
<dbReference type="OrthoDB" id="985904at2"/>
<sequence>MQTISKHSKETIIYPDSDGKPMADNTEQFKWIVLIKEGLEAMYSKNPDVFVAGDLLWYPVEGKPQIRKAPDVMVAFGRPKGYRGSYKQWEENNIPPQVVFEINSPSNTPAEMSQKLVFYQNYGVQEYYFYDPDTNKLLIWVREGEHFKEIENTNDWQSPLMGIRFVLDENTMHIYRPTGERFASYTEMNDFLTEAEIKIQKMQEEKNLLAQKLKELGINPDDILRKA</sequence>
<accession>A0A2N3IJ81</accession>
<organism evidence="3 4">
    <name type="scientific">Raineya orbicola</name>
    <dbReference type="NCBI Taxonomy" id="2016530"/>
    <lineage>
        <taxon>Bacteria</taxon>
        <taxon>Pseudomonadati</taxon>
        <taxon>Bacteroidota</taxon>
        <taxon>Cytophagia</taxon>
        <taxon>Cytophagales</taxon>
        <taxon>Raineyaceae</taxon>
        <taxon>Raineya</taxon>
    </lineage>
</organism>
<feature type="domain" description="Putative restriction endonuclease" evidence="2">
    <location>
        <begin position="49"/>
        <end position="155"/>
    </location>
</feature>
<proteinExistence type="predicted"/>
<dbReference type="Gene3D" id="3.90.1570.10">
    <property type="entry name" value="tt1808, chain A"/>
    <property type="match status" value="1"/>
</dbReference>
<dbReference type="InterPro" id="IPR008538">
    <property type="entry name" value="Uma2"/>
</dbReference>
<evidence type="ECO:0000313" key="3">
    <source>
        <dbReference type="EMBL" id="PKQ70392.1"/>
    </source>
</evidence>
<dbReference type="PANTHER" id="PTHR33352">
    <property type="entry name" value="SLR1095 PROTEIN"/>
    <property type="match status" value="1"/>
</dbReference>
<keyword evidence="4" id="KW-1185">Reference proteome</keyword>
<reference evidence="3 4" key="1">
    <citation type="submission" date="2017-06" db="EMBL/GenBank/DDBJ databases">
        <title>Raineya orbicola gen. nov., sp. nov. a slightly thermophilic bacterium of the phylum Bacteroidetes and the description of Raineyaceae fam. nov.</title>
        <authorList>
            <person name="Albuquerque L."/>
            <person name="Polonia A.R.M."/>
            <person name="Barroso C."/>
            <person name="Froufe H.J.C."/>
            <person name="Lage O."/>
            <person name="Lobo-Da-Cunha A."/>
            <person name="Egas C."/>
            <person name="Da Costa M.S."/>
        </authorList>
    </citation>
    <scope>NUCLEOTIDE SEQUENCE [LARGE SCALE GENOMIC DNA]</scope>
    <source>
        <strain evidence="3 4">SPSPC-11</strain>
    </source>
</reference>
<dbReference type="RefSeq" id="WP_101357877.1">
    <property type="nucleotide sequence ID" value="NZ_NKXO01000007.1"/>
</dbReference>
<dbReference type="SUPFAM" id="SSF52980">
    <property type="entry name" value="Restriction endonuclease-like"/>
    <property type="match status" value="1"/>
</dbReference>
<name>A0A2N3IJ81_9BACT</name>
<gene>
    <name evidence="3" type="ORF">Rain11_0620</name>
</gene>
<evidence type="ECO:0000313" key="4">
    <source>
        <dbReference type="Proteomes" id="UP000233387"/>
    </source>
</evidence>
<feature type="coiled-coil region" evidence="1">
    <location>
        <begin position="185"/>
        <end position="219"/>
    </location>
</feature>
<keyword evidence="3" id="KW-0378">Hydrolase</keyword>
<dbReference type="AlphaFoldDB" id="A0A2N3IJ81"/>
<dbReference type="Pfam" id="PF05685">
    <property type="entry name" value="Uma2"/>
    <property type="match status" value="1"/>
</dbReference>
<dbReference type="EMBL" id="NKXO01000007">
    <property type="protein sequence ID" value="PKQ70392.1"/>
    <property type="molecule type" value="Genomic_DNA"/>
</dbReference>
<keyword evidence="3" id="KW-0255">Endonuclease</keyword>
<dbReference type="PANTHER" id="PTHR33352:SF2">
    <property type="entry name" value="SLL0995 PROTEIN"/>
    <property type="match status" value="1"/>
</dbReference>
<dbReference type="GO" id="GO:0004519">
    <property type="term" value="F:endonuclease activity"/>
    <property type="evidence" value="ECO:0007669"/>
    <property type="project" value="UniProtKB-KW"/>
</dbReference>
<dbReference type="Proteomes" id="UP000233387">
    <property type="component" value="Unassembled WGS sequence"/>
</dbReference>
<dbReference type="InterPro" id="IPR011335">
    <property type="entry name" value="Restrct_endonuc-II-like"/>
</dbReference>
<protein>
    <submittedName>
        <fullName evidence="3">Putative restriction endonuclease</fullName>
    </submittedName>
</protein>
<comment type="caution">
    <text evidence="3">The sequence shown here is derived from an EMBL/GenBank/DDBJ whole genome shotgun (WGS) entry which is preliminary data.</text>
</comment>
<keyword evidence="1" id="KW-0175">Coiled coil</keyword>
<evidence type="ECO:0000259" key="2">
    <source>
        <dbReference type="Pfam" id="PF05685"/>
    </source>
</evidence>
<keyword evidence="3" id="KW-0540">Nuclease</keyword>
<evidence type="ECO:0000256" key="1">
    <source>
        <dbReference type="SAM" id="Coils"/>
    </source>
</evidence>
<dbReference type="CDD" id="cd06260">
    <property type="entry name" value="DUF820-like"/>
    <property type="match status" value="1"/>
</dbReference>